<evidence type="ECO:0000313" key="13">
    <source>
        <dbReference type="EMBL" id="GAA4499626.1"/>
    </source>
</evidence>
<evidence type="ECO:0000256" key="12">
    <source>
        <dbReference type="SAM" id="Phobius"/>
    </source>
</evidence>
<accession>A0ABP8Q956</accession>
<evidence type="ECO:0000256" key="10">
    <source>
        <dbReference type="ARBA" id="ARBA00023264"/>
    </source>
</evidence>
<feature type="transmembrane region" description="Helical" evidence="12">
    <location>
        <begin position="31"/>
        <end position="53"/>
    </location>
</feature>
<dbReference type="PROSITE" id="PS51257">
    <property type="entry name" value="PROKAR_LIPOPROTEIN"/>
    <property type="match status" value="1"/>
</dbReference>
<evidence type="ECO:0000256" key="6">
    <source>
        <dbReference type="ARBA" id="ARBA00022989"/>
    </source>
</evidence>
<dbReference type="Gene3D" id="1.20.120.1760">
    <property type="match status" value="1"/>
</dbReference>
<proteinExistence type="inferred from homology"/>
<keyword evidence="6 12" id="KW-1133">Transmembrane helix</keyword>
<dbReference type="RefSeq" id="WP_208131421.1">
    <property type="nucleotide sequence ID" value="NZ_BAABGQ010000006.1"/>
</dbReference>
<evidence type="ECO:0000256" key="1">
    <source>
        <dbReference type="ARBA" id="ARBA00004141"/>
    </source>
</evidence>
<feature type="transmembrane region" description="Helical" evidence="12">
    <location>
        <begin position="177"/>
        <end position="201"/>
    </location>
</feature>
<dbReference type="Proteomes" id="UP001501243">
    <property type="component" value="Unassembled WGS sequence"/>
</dbReference>
<keyword evidence="10" id="KW-1208">Phospholipid metabolism</keyword>
<keyword evidence="9" id="KW-0594">Phospholipid biosynthesis</keyword>
<dbReference type="InterPro" id="IPR043130">
    <property type="entry name" value="CDP-OH_PTrfase_TM_dom"/>
</dbReference>
<evidence type="ECO:0000256" key="4">
    <source>
        <dbReference type="ARBA" id="ARBA00022679"/>
    </source>
</evidence>
<dbReference type="PROSITE" id="PS00379">
    <property type="entry name" value="CDP_ALCOHOL_P_TRANSF"/>
    <property type="match status" value="1"/>
</dbReference>
<feature type="transmembrane region" description="Helical" evidence="12">
    <location>
        <begin position="65"/>
        <end position="89"/>
    </location>
</feature>
<dbReference type="InterPro" id="IPR048254">
    <property type="entry name" value="CDP_ALCOHOL_P_TRANSF_CS"/>
</dbReference>
<gene>
    <name evidence="13" type="ORF">GCM10023172_18540</name>
</gene>
<organism evidence="13 14">
    <name type="scientific">Hymenobacter ginsengisoli</name>
    <dbReference type="NCBI Taxonomy" id="1051626"/>
    <lineage>
        <taxon>Bacteria</taxon>
        <taxon>Pseudomonadati</taxon>
        <taxon>Bacteroidota</taxon>
        <taxon>Cytophagia</taxon>
        <taxon>Cytophagales</taxon>
        <taxon>Hymenobacteraceae</taxon>
        <taxon>Hymenobacter</taxon>
    </lineage>
</organism>
<evidence type="ECO:0000256" key="9">
    <source>
        <dbReference type="ARBA" id="ARBA00023209"/>
    </source>
</evidence>
<keyword evidence="7" id="KW-0443">Lipid metabolism</keyword>
<evidence type="ECO:0000256" key="5">
    <source>
        <dbReference type="ARBA" id="ARBA00022692"/>
    </source>
</evidence>
<dbReference type="PANTHER" id="PTHR14269">
    <property type="entry name" value="CDP-DIACYLGLYCEROL--GLYCEROL-3-PHOSPHATE 3-PHOSPHATIDYLTRANSFERASE-RELATED"/>
    <property type="match status" value="1"/>
</dbReference>
<feature type="transmembrane region" description="Helical" evidence="12">
    <location>
        <begin position="143"/>
        <end position="162"/>
    </location>
</feature>
<keyword evidence="5 12" id="KW-0812">Transmembrane</keyword>
<dbReference type="Pfam" id="PF01066">
    <property type="entry name" value="CDP-OH_P_transf"/>
    <property type="match status" value="1"/>
</dbReference>
<feature type="transmembrane region" description="Helical" evidence="12">
    <location>
        <begin position="109"/>
        <end position="131"/>
    </location>
</feature>
<keyword evidence="4 11" id="KW-0808">Transferase</keyword>
<evidence type="ECO:0000313" key="14">
    <source>
        <dbReference type="Proteomes" id="UP001501243"/>
    </source>
</evidence>
<evidence type="ECO:0000256" key="2">
    <source>
        <dbReference type="ARBA" id="ARBA00010441"/>
    </source>
</evidence>
<evidence type="ECO:0000256" key="3">
    <source>
        <dbReference type="ARBA" id="ARBA00022516"/>
    </source>
</evidence>
<protein>
    <submittedName>
        <fullName evidence="13">CDP-alcohol phosphatidyltransferase family protein</fullName>
    </submittedName>
</protein>
<dbReference type="InterPro" id="IPR000462">
    <property type="entry name" value="CDP-OH_P_trans"/>
</dbReference>
<sequence>MKRHIPNAVTCLNLLCGCLALTFIFRGELVIGAYLVGIAAVADFFDGLLARALRVSSPIGKDLDSLADMVSFGVVPGAIMFELMGQSFVGQLLGQLFNTASPLLSPDHIAGTSVLPFCGFIITIFSALRLAKFNNDTRQTTSFIGLPTPACTLVVASLPLILANDQFEVQNIILNPWLLLGLSVLLSGLLVAELPLFALKFKNLKWLGNRRRFVFVALALVLVSTLRAAGIPLAVLIYVLMSVPGRVRSRDGLEASPTAPQ</sequence>
<evidence type="ECO:0000256" key="8">
    <source>
        <dbReference type="ARBA" id="ARBA00023136"/>
    </source>
</evidence>
<evidence type="ECO:0000256" key="11">
    <source>
        <dbReference type="RuleBase" id="RU003750"/>
    </source>
</evidence>
<comment type="similarity">
    <text evidence="2 11">Belongs to the CDP-alcohol phosphatidyltransferase class-I family.</text>
</comment>
<name>A0ABP8Q956_9BACT</name>
<feature type="transmembrane region" description="Helical" evidence="12">
    <location>
        <begin position="7"/>
        <end position="25"/>
    </location>
</feature>
<keyword evidence="14" id="KW-1185">Reference proteome</keyword>
<keyword evidence="3" id="KW-0444">Lipid biosynthesis</keyword>
<dbReference type="EMBL" id="BAABGQ010000006">
    <property type="protein sequence ID" value="GAA4499626.1"/>
    <property type="molecule type" value="Genomic_DNA"/>
</dbReference>
<comment type="caution">
    <text evidence="13">The sequence shown here is derived from an EMBL/GenBank/DDBJ whole genome shotgun (WGS) entry which is preliminary data.</text>
</comment>
<evidence type="ECO:0000256" key="7">
    <source>
        <dbReference type="ARBA" id="ARBA00023098"/>
    </source>
</evidence>
<dbReference type="InterPro" id="IPR050324">
    <property type="entry name" value="CDP-alcohol_PTase-I"/>
</dbReference>
<feature type="transmembrane region" description="Helical" evidence="12">
    <location>
        <begin position="213"/>
        <end position="241"/>
    </location>
</feature>
<reference evidence="14" key="1">
    <citation type="journal article" date="2019" name="Int. J. Syst. Evol. Microbiol.">
        <title>The Global Catalogue of Microorganisms (GCM) 10K type strain sequencing project: providing services to taxonomists for standard genome sequencing and annotation.</title>
        <authorList>
            <consortium name="The Broad Institute Genomics Platform"/>
            <consortium name="The Broad Institute Genome Sequencing Center for Infectious Disease"/>
            <person name="Wu L."/>
            <person name="Ma J."/>
        </authorList>
    </citation>
    <scope>NUCLEOTIDE SEQUENCE [LARGE SCALE GENOMIC DNA]</scope>
    <source>
        <strain evidence="14">JCM 17841</strain>
    </source>
</reference>
<dbReference type="PANTHER" id="PTHR14269:SF61">
    <property type="entry name" value="CDP-DIACYLGLYCEROL--SERINE O-PHOSPHATIDYLTRANSFERASE"/>
    <property type="match status" value="1"/>
</dbReference>
<comment type="subcellular location">
    <subcellularLocation>
        <location evidence="1">Membrane</location>
        <topology evidence="1">Multi-pass membrane protein</topology>
    </subcellularLocation>
</comment>
<keyword evidence="8 12" id="KW-0472">Membrane</keyword>